<dbReference type="PANTHER" id="PTHR39159:SF1">
    <property type="entry name" value="UPF0374 PROTEIN YGAC"/>
    <property type="match status" value="1"/>
</dbReference>
<evidence type="ECO:0000313" key="4">
    <source>
        <dbReference type="Proteomes" id="UP000569329"/>
    </source>
</evidence>
<dbReference type="Proteomes" id="UP000569329">
    <property type="component" value="Unassembled WGS sequence"/>
</dbReference>
<gene>
    <name evidence="3" type="ORF">FHX42_002947</name>
</gene>
<dbReference type="PANTHER" id="PTHR39159">
    <property type="match status" value="1"/>
</dbReference>
<dbReference type="Gene3D" id="2.40.380.10">
    <property type="entry name" value="FomD-like"/>
    <property type="match status" value="1"/>
</dbReference>
<proteinExistence type="predicted"/>
<comment type="caution">
    <text evidence="3">The sequence shown here is derived from an EMBL/GenBank/DDBJ whole genome shotgun (WGS) entry which is preliminary data.</text>
</comment>
<dbReference type="InterPro" id="IPR050212">
    <property type="entry name" value="Ntdp-like"/>
</dbReference>
<accession>A0A839E2E9</accession>
<dbReference type="Pfam" id="PF04167">
    <property type="entry name" value="DUF402"/>
    <property type="match status" value="1"/>
</dbReference>
<keyword evidence="1" id="KW-0378">Hydrolase</keyword>
<dbReference type="InterPro" id="IPR007295">
    <property type="entry name" value="DUF402"/>
</dbReference>
<dbReference type="SUPFAM" id="SSF159234">
    <property type="entry name" value="FomD-like"/>
    <property type="match status" value="1"/>
</dbReference>
<dbReference type="RefSeq" id="WP_328796125.1">
    <property type="nucleotide sequence ID" value="NZ_JACGWZ010000004.1"/>
</dbReference>
<feature type="domain" description="DUF402" evidence="2">
    <location>
        <begin position="57"/>
        <end position="186"/>
    </location>
</feature>
<organism evidence="3 4">
    <name type="scientific">Halosaccharopolyspora lacisalsi</name>
    <dbReference type="NCBI Taxonomy" id="1000566"/>
    <lineage>
        <taxon>Bacteria</taxon>
        <taxon>Bacillati</taxon>
        <taxon>Actinomycetota</taxon>
        <taxon>Actinomycetes</taxon>
        <taxon>Pseudonocardiales</taxon>
        <taxon>Pseudonocardiaceae</taxon>
        <taxon>Halosaccharopolyspora</taxon>
    </lineage>
</organism>
<protein>
    <recommendedName>
        <fullName evidence="2">DUF402 domain-containing protein</fullName>
    </recommendedName>
</protein>
<keyword evidence="4" id="KW-1185">Reference proteome</keyword>
<evidence type="ECO:0000259" key="2">
    <source>
        <dbReference type="Pfam" id="PF04167"/>
    </source>
</evidence>
<reference evidence="3 4" key="1">
    <citation type="submission" date="2020-07" db="EMBL/GenBank/DDBJ databases">
        <title>Sequencing the genomes of 1000 actinobacteria strains.</title>
        <authorList>
            <person name="Klenk H.-P."/>
        </authorList>
    </citation>
    <scope>NUCLEOTIDE SEQUENCE [LARGE SCALE GENOMIC DNA]</scope>
    <source>
        <strain evidence="3 4">DSM 45975</strain>
    </source>
</reference>
<name>A0A839E2E9_9PSEU</name>
<sequence>MSVEDTTTWQPGDELLYRFRRMDGSLGNVHPARVVDHSRGRLLCWVLEGTSIRVTTSPDGYAPRELPLRERFAGPRVPALSTWHGRSTLRLLFEREWYSVWWFFADDGTFRNWYVNLEIPLGRDATGIDRADGVLDVVVFPDLTWQWKDEDEVDAAIEAGRFDRGQIRLLRRAGEEAIALAEAGRFPFDGSHCGARPDPDWPLPELPPELVATTSGAATSAVSVSGKLG</sequence>
<dbReference type="InterPro" id="IPR035930">
    <property type="entry name" value="FomD-like_sf"/>
</dbReference>
<dbReference type="AlphaFoldDB" id="A0A839E2E9"/>
<dbReference type="EMBL" id="JACGWZ010000004">
    <property type="protein sequence ID" value="MBA8825581.1"/>
    <property type="molecule type" value="Genomic_DNA"/>
</dbReference>
<dbReference type="GO" id="GO:0016787">
    <property type="term" value="F:hydrolase activity"/>
    <property type="evidence" value="ECO:0007669"/>
    <property type="project" value="UniProtKB-KW"/>
</dbReference>
<evidence type="ECO:0000313" key="3">
    <source>
        <dbReference type="EMBL" id="MBA8825581.1"/>
    </source>
</evidence>
<evidence type="ECO:0000256" key="1">
    <source>
        <dbReference type="ARBA" id="ARBA00022801"/>
    </source>
</evidence>